<gene>
    <name evidence="1" type="ORF">F4554_000588</name>
</gene>
<evidence type="ECO:0000313" key="1">
    <source>
        <dbReference type="EMBL" id="NYH87950.1"/>
    </source>
</evidence>
<dbReference type="AlphaFoldDB" id="A0A852ZG34"/>
<comment type="caution">
    <text evidence="1">The sequence shown here is derived from an EMBL/GenBank/DDBJ whole genome shotgun (WGS) entry which is preliminary data.</text>
</comment>
<sequence length="47" mass="5009">MTDELALDLDNAVRSIQNESERTGITLDGALLTALRELNRPPEGAAG</sequence>
<evidence type="ECO:0000313" key="2">
    <source>
        <dbReference type="Proteomes" id="UP000579605"/>
    </source>
</evidence>
<dbReference type="Proteomes" id="UP000579605">
    <property type="component" value="Unassembled WGS sequence"/>
</dbReference>
<keyword evidence="2" id="KW-1185">Reference proteome</keyword>
<proteinExistence type="predicted"/>
<organism evidence="1 2">
    <name type="scientific">Actinopolymorpha rutila</name>
    <dbReference type="NCBI Taxonomy" id="446787"/>
    <lineage>
        <taxon>Bacteria</taxon>
        <taxon>Bacillati</taxon>
        <taxon>Actinomycetota</taxon>
        <taxon>Actinomycetes</taxon>
        <taxon>Propionibacteriales</taxon>
        <taxon>Actinopolymorphaceae</taxon>
        <taxon>Actinopolymorpha</taxon>
    </lineage>
</organism>
<dbReference type="RefSeq" id="WP_179785930.1">
    <property type="nucleotide sequence ID" value="NZ_BAAARR010000015.1"/>
</dbReference>
<protein>
    <submittedName>
        <fullName evidence="1">Uncharacterized protein</fullName>
    </submittedName>
</protein>
<dbReference type="EMBL" id="JACBZH010000001">
    <property type="protein sequence ID" value="NYH87950.1"/>
    <property type="molecule type" value="Genomic_DNA"/>
</dbReference>
<accession>A0A852ZG34</accession>
<name>A0A852ZG34_9ACTN</name>
<reference evidence="1 2" key="1">
    <citation type="submission" date="2020-07" db="EMBL/GenBank/DDBJ databases">
        <title>Sequencing the genomes of 1000 actinobacteria strains.</title>
        <authorList>
            <person name="Klenk H.-P."/>
        </authorList>
    </citation>
    <scope>NUCLEOTIDE SEQUENCE [LARGE SCALE GENOMIC DNA]</scope>
    <source>
        <strain evidence="1 2">DSM 18448</strain>
    </source>
</reference>